<feature type="compositionally biased region" description="Low complexity" evidence="1">
    <location>
        <begin position="38"/>
        <end position="62"/>
    </location>
</feature>
<dbReference type="EMBL" id="BJUU01000012">
    <property type="protein sequence ID" value="GEK80598.1"/>
    <property type="molecule type" value="Genomic_DNA"/>
</dbReference>
<dbReference type="Proteomes" id="UP000321749">
    <property type="component" value="Unassembled WGS sequence"/>
</dbReference>
<protein>
    <recommendedName>
        <fullName evidence="5">Heavy metal-binding domain-containing protein</fullName>
    </recommendedName>
</protein>
<reference evidence="3 4" key="1">
    <citation type="submission" date="2019-07" db="EMBL/GenBank/DDBJ databases">
        <title>Whole genome shotgun sequence of Agrococcus baldri NBRC 103055.</title>
        <authorList>
            <person name="Hosoyama A."/>
            <person name="Uohara A."/>
            <person name="Ohji S."/>
            <person name="Ichikawa N."/>
        </authorList>
    </citation>
    <scope>NUCLEOTIDE SEQUENCE [LARGE SCALE GENOMIC DNA]</scope>
    <source>
        <strain evidence="3 4">NBRC 103055</strain>
    </source>
</reference>
<keyword evidence="2" id="KW-0472">Membrane</keyword>
<accession>A0AA87RJU8</accession>
<dbReference type="AlphaFoldDB" id="A0AA87RJU8"/>
<evidence type="ECO:0000313" key="4">
    <source>
        <dbReference type="Proteomes" id="UP000321749"/>
    </source>
</evidence>
<organism evidence="3 4">
    <name type="scientific">Agrococcus baldri</name>
    <dbReference type="NCBI Taxonomy" id="153730"/>
    <lineage>
        <taxon>Bacteria</taxon>
        <taxon>Bacillati</taxon>
        <taxon>Actinomycetota</taxon>
        <taxon>Actinomycetes</taxon>
        <taxon>Micrococcales</taxon>
        <taxon>Microbacteriaceae</taxon>
        <taxon>Agrococcus</taxon>
    </lineage>
</organism>
<name>A0AA87RJU8_9MICO</name>
<sequence length="328" mass="33889">MNTGARLGIYGAGLVFAFAGTFAIAGALVPDDAAANWAQDDPAGHGDPAAGAASPSQPAQRAQEIDVTGVTIARSGLMIGPIDAPATPGVTTALSFQILDADADGEPVTDFETAHGKDLHLITVRTDGSEYRHVHPELDPATGTWSLPWNWDSAGSYRVYADFTTADATAVTLSRMVDVAGTLEPQPATDVSLRDSVDGFDVAITGELAAGSASDLTVEVTRDGDAVTELEPYLGAFGHLVALRQGDLAYLHVHAHGDEPQRGDVAGPEVGFTADAPTAGRYLLYLDFQVDGQVHTAEFVLDAAAPSDSEGATDEPAGTDGDADHDGH</sequence>
<proteinExistence type="predicted"/>
<feature type="region of interest" description="Disordered" evidence="1">
    <location>
        <begin position="38"/>
        <end position="64"/>
    </location>
</feature>
<evidence type="ECO:0008006" key="5">
    <source>
        <dbReference type="Google" id="ProtNLM"/>
    </source>
</evidence>
<feature type="region of interest" description="Disordered" evidence="1">
    <location>
        <begin position="304"/>
        <end position="328"/>
    </location>
</feature>
<keyword evidence="4" id="KW-1185">Reference proteome</keyword>
<gene>
    <name evidence="3" type="ORF">ABA31_19490</name>
</gene>
<feature type="transmembrane region" description="Helical" evidence="2">
    <location>
        <begin position="7"/>
        <end position="29"/>
    </location>
</feature>
<evidence type="ECO:0000256" key="1">
    <source>
        <dbReference type="SAM" id="MobiDB-lite"/>
    </source>
</evidence>
<evidence type="ECO:0000313" key="3">
    <source>
        <dbReference type="EMBL" id="GEK80598.1"/>
    </source>
</evidence>
<evidence type="ECO:0000256" key="2">
    <source>
        <dbReference type="SAM" id="Phobius"/>
    </source>
</evidence>
<dbReference type="RefSeq" id="WP_146795040.1">
    <property type="nucleotide sequence ID" value="NZ_BJUU01000012.1"/>
</dbReference>
<keyword evidence="2" id="KW-0812">Transmembrane</keyword>
<comment type="caution">
    <text evidence="3">The sequence shown here is derived from an EMBL/GenBank/DDBJ whole genome shotgun (WGS) entry which is preliminary data.</text>
</comment>
<keyword evidence="2" id="KW-1133">Transmembrane helix</keyword>